<dbReference type="PRINTS" id="PR00248">
    <property type="entry name" value="GPCRMGR"/>
</dbReference>
<dbReference type="AlphaFoldDB" id="A0AAE0SXJ0"/>
<dbReference type="GO" id="GO:0005886">
    <property type="term" value="C:plasma membrane"/>
    <property type="evidence" value="ECO:0007669"/>
    <property type="project" value="UniProtKB-SubCell"/>
</dbReference>
<evidence type="ECO:0000256" key="4">
    <source>
        <dbReference type="ARBA" id="ARBA00022692"/>
    </source>
</evidence>
<comment type="subcellular location">
    <subcellularLocation>
        <location evidence="1">Cell membrane</location>
        <topology evidence="1">Multi-pass membrane protein</topology>
    </subcellularLocation>
</comment>
<evidence type="ECO:0000256" key="2">
    <source>
        <dbReference type="ARBA" id="ARBA00007242"/>
    </source>
</evidence>
<reference evidence="13" key="2">
    <citation type="journal article" date="2021" name="Genome Biol. Evol.">
        <title>Developing a high-quality reference genome for a parasitic bivalve with doubly uniparental inheritance (Bivalvia: Unionida).</title>
        <authorList>
            <person name="Smith C.H."/>
        </authorList>
    </citation>
    <scope>NUCLEOTIDE SEQUENCE</scope>
    <source>
        <strain evidence="13">CHS0354</strain>
        <tissue evidence="13">Mantle</tissue>
    </source>
</reference>
<dbReference type="GO" id="GO:0004930">
    <property type="term" value="F:G protein-coupled receptor activity"/>
    <property type="evidence" value="ECO:0007669"/>
    <property type="project" value="UniProtKB-KW"/>
</dbReference>
<organism evidence="13 14">
    <name type="scientific">Potamilus streckersoni</name>
    <dbReference type="NCBI Taxonomy" id="2493646"/>
    <lineage>
        <taxon>Eukaryota</taxon>
        <taxon>Metazoa</taxon>
        <taxon>Spiralia</taxon>
        <taxon>Lophotrochozoa</taxon>
        <taxon>Mollusca</taxon>
        <taxon>Bivalvia</taxon>
        <taxon>Autobranchia</taxon>
        <taxon>Heteroconchia</taxon>
        <taxon>Palaeoheterodonta</taxon>
        <taxon>Unionida</taxon>
        <taxon>Unionoidea</taxon>
        <taxon>Unionidae</taxon>
        <taxon>Ambleminae</taxon>
        <taxon>Lampsilini</taxon>
        <taxon>Potamilus</taxon>
    </lineage>
</organism>
<evidence type="ECO:0000256" key="11">
    <source>
        <dbReference type="SAM" id="Phobius"/>
    </source>
</evidence>
<dbReference type="Pfam" id="PF00003">
    <property type="entry name" value="7tm_3"/>
    <property type="match status" value="1"/>
</dbReference>
<evidence type="ECO:0000256" key="7">
    <source>
        <dbReference type="ARBA" id="ARBA00023136"/>
    </source>
</evidence>
<keyword evidence="9" id="KW-0325">Glycoprotein</keyword>
<evidence type="ECO:0000313" key="13">
    <source>
        <dbReference type="EMBL" id="KAK3599614.1"/>
    </source>
</evidence>
<comment type="caution">
    <text evidence="13">The sequence shown here is derived from an EMBL/GenBank/DDBJ whole genome shotgun (WGS) entry which is preliminary data.</text>
</comment>
<dbReference type="InterPro" id="IPR028082">
    <property type="entry name" value="Peripla_BP_I"/>
</dbReference>
<feature type="transmembrane region" description="Helical" evidence="11">
    <location>
        <begin position="467"/>
        <end position="487"/>
    </location>
</feature>
<dbReference type="PROSITE" id="PS00981">
    <property type="entry name" value="G_PROTEIN_RECEP_F3_3"/>
    <property type="match status" value="1"/>
</dbReference>
<dbReference type="SUPFAM" id="SSF53822">
    <property type="entry name" value="Periplasmic binding protein-like I"/>
    <property type="match status" value="1"/>
</dbReference>
<dbReference type="Proteomes" id="UP001195483">
    <property type="component" value="Unassembled WGS sequence"/>
</dbReference>
<keyword evidence="7 11" id="KW-0472">Membrane</keyword>
<dbReference type="PANTHER" id="PTHR24060">
    <property type="entry name" value="METABOTROPIC GLUTAMATE RECEPTOR"/>
    <property type="match status" value="1"/>
</dbReference>
<dbReference type="InterPro" id="IPR038550">
    <property type="entry name" value="GPCR_3_9-Cys_sf"/>
</dbReference>
<dbReference type="PROSITE" id="PS50259">
    <property type="entry name" value="G_PROTEIN_RECEP_F3_4"/>
    <property type="match status" value="1"/>
</dbReference>
<evidence type="ECO:0000256" key="5">
    <source>
        <dbReference type="ARBA" id="ARBA00022989"/>
    </source>
</evidence>
<keyword evidence="10" id="KW-0807">Transducer</keyword>
<evidence type="ECO:0000256" key="10">
    <source>
        <dbReference type="ARBA" id="ARBA00023224"/>
    </source>
</evidence>
<dbReference type="CDD" id="cd15045">
    <property type="entry name" value="7tmC_mGluRs"/>
    <property type="match status" value="1"/>
</dbReference>
<evidence type="ECO:0000259" key="12">
    <source>
        <dbReference type="PROSITE" id="PS50259"/>
    </source>
</evidence>
<sequence length="620" mass="69799">MLSSFEYRTRAKVEGAVTVQPLAYEVRGFKDYFLSLRPDTNLRNPWFVEYWEQQFHCKYPGARWTPFNQDYKMACTGFEKIEPESFHMEAQLQFVSDALMAFAHALHNMIRDICGQSGRLCPESDPIDGEVLKNYLLHVNFTGLSDQPFSFLPNGDGPPRYRILNFRQKSRGIYSWDTVGFFNNGHLINMSDLQFRLDEPSHPPSVCSLPCGPGEVKNFLPGTNCCWTCYKCHKYQYLSTEFECEDCPLGSLPSKDKHYCVEIPITYLRYDDGMAIGGIVFAVIGITTTAYVSIVFIRYRETPVVKASGRELSFVLLAGIFLCFTMTFALVMKPNMISCGVQKFGIGLSFSICYSAILTKTNRIARIFRSGKRTTQRPKFISPKSQLVICGVIVSVQNVIGIIWLIMRPPKAVPYFSDRDDHQLVCADAVGVYYMVGFSYPILLVIICTIYAILTRKIPEAFNESKYIGFTMYTTCIIWLAFVPIYFSTASNLQLRIATMSYSVSLSATVVLICMFTPKLYIILLHPDKNIRQSIMASKNPSHATYPHAPNNVPCNYSSIGTDHGRKGNEVELAHGQTPESYSSGLSKCTILSAQTNGQSISSQTLNSVDTLADNRDIAL</sequence>
<feature type="transmembrane region" description="Helical" evidence="11">
    <location>
        <begin position="386"/>
        <end position="407"/>
    </location>
</feature>
<accession>A0AAE0SXJ0</accession>
<evidence type="ECO:0000256" key="6">
    <source>
        <dbReference type="ARBA" id="ARBA00023040"/>
    </source>
</evidence>
<keyword evidence="4 11" id="KW-0812">Transmembrane</keyword>
<dbReference type="InterPro" id="IPR011500">
    <property type="entry name" value="GPCR_3_9-Cys_dom"/>
</dbReference>
<feature type="domain" description="G-protein coupled receptors family 3 profile" evidence="12">
    <location>
        <begin position="274"/>
        <end position="539"/>
    </location>
</feature>
<feature type="transmembrane region" description="Helical" evidence="11">
    <location>
        <begin position="499"/>
        <end position="524"/>
    </location>
</feature>
<dbReference type="InterPro" id="IPR017979">
    <property type="entry name" value="GPCR_3_CS"/>
</dbReference>
<evidence type="ECO:0000256" key="8">
    <source>
        <dbReference type="ARBA" id="ARBA00023170"/>
    </source>
</evidence>
<dbReference type="PRINTS" id="PR00593">
    <property type="entry name" value="MTABOTROPICR"/>
</dbReference>
<dbReference type="InterPro" id="IPR017978">
    <property type="entry name" value="GPCR_3_C"/>
</dbReference>
<keyword evidence="5 11" id="KW-1133">Transmembrane helix</keyword>
<evidence type="ECO:0000256" key="9">
    <source>
        <dbReference type="ARBA" id="ARBA00023180"/>
    </source>
</evidence>
<dbReference type="FunFam" id="2.10.50.30:FF:000001">
    <property type="entry name" value="metabotropic glutamate receptor 1"/>
    <property type="match status" value="1"/>
</dbReference>
<comment type="similarity">
    <text evidence="2">Belongs to the G-protein coupled receptor 3 family.</text>
</comment>
<gene>
    <name evidence="13" type="ORF">CHS0354_035855</name>
</gene>
<dbReference type="Pfam" id="PF07562">
    <property type="entry name" value="NCD3G"/>
    <property type="match status" value="1"/>
</dbReference>
<feature type="transmembrane region" description="Helical" evidence="11">
    <location>
        <begin position="432"/>
        <end position="455"/>
    </location>
</feature>
<keyword evidence="8" id="KW-0675">Receptor</keyword>
<dbReference type="EMBL" id="JAEAOA010002091">
    <property type="protein sequence ID" value="KAK3599614.1"/>
    <property type="molecule type" value="Genomic_DNA"/>
</dbReference>
<dbReference type="InterPro" id="IPR001828">
    <property type="entry name" value="ANF_lig-bd_rcpt"/>
</dbReference>
<keyword evidence="3" id="KW-1003">Cell membrane</keyword>
<reference evidence="13" key="1">
    <citation type="journal article" date="2021" name="Genome Biol. Evol.">
        <title>A High-Quality Reference Genome for a Parasitic Bivalve with Doubly Uniparental Inheritance (Bivalvia: Unionida).</title>
        <authorList>
            <person name="Smith C.H."/>
        </authorList>
    </citation>
    <scope>NUCLEOTIDE SEQUENCE</scope>
    <source>
        <strain evidence="13">CHS0354</strain>
    </source>
</reference>
<dbReference type="InterPro" id="IPR050726">
    <property type="entry name" value="mGluR"/>
</dbReference>
<protein>
    <recommendedName>
        <fullName evidence="12">G-protein coupled receptors family 3 profile domain-containing protein</fullName>
    </recommendedName>
</protein>
<keyword evidence="14" id="KW-1185">Reference proteome</keyword>
<dbReference type="Gene3D" id="3.40.50.2300">
    <property type="match status" value="2"/>
</dbReference>
<evidence type="ECO:0000313" key="14">
    <source>
        <dbReference type="Proteomes" id="UP001195483"/>
    </source>
</evidence>
<keyword evidence="6" id="KW-0297">G-protein coupled receptor</keyword>
<dbReference type="Gene3D" id="2.10.50.30">
    <property type="entry name" value="GPCR, family 3, nine cysteines domain"/>
    <property type="match status" value="1"/>
</dbReference>
<proteinExistence type="inferred from homology"/>
<dbReference type="Pfam" id="PF01094">
    <property type="entry name" value="ANF_receptor"/>
    <property type="match status" value="1"/>
</dbReference>
<evidence type="ECO:0000256" key="3">
    <source>
        <dbReference type="ARBA" id="ARBA00022475"/>
    </source>
</evidence>
<feature type="transmembrane region" description="Helical" evidence="11">
    <location>
        <begin position="311"/>
        <end position="332"/>
    </location>
</feature>
<feature type="transmembrane region" description="Helical" evidence="11">
    <location>
        <begin position="344"/>
        <end position="365"/>
    </location>
</feature>
<evidence type="ECO:0000256" key="1">
    <source>
        <dbReference type="ARBA" id="ARBA00004651"/>
    </source>
</evidence>
<feature type="transmembrane region" description="Helical" evidence="11">
    <location>
        <begin position="274"/>
        <end position="299"/>
    </location>
</feature>
<dbReference type="InterPro" id="IPR000162">
    <property type="entry name" value="GPCR_3_mtglu_rcpt"/>
</dbReference>
<name>A0AAE0SXJ0_9BIVA</name>
<reference evidence="13" key="3">
    <citation type="submission" date="2023-05" db="EMBL/GenBank/DDBJ databases">
        <authorList>
            <person name="Smith C.H."/>
        </authorList>
    </citation>
    <scope>NUCLEOTIDE SEQUENCE</scope>
    <source>
        <strain evidence="13">CHS0354</strain>
        <tissue evidence="13">Mantle</tissue>
    </source>
</reference>
<dbReference type="InterPro" id="IPR000337">
    <property type="entry name" value="GPCR_3"/>
</dbReference>